<dbReference type="AlphaFoldDB" id="A0A9D0Z6R9"/>
<dbReference type="PANTHER" id="PTHR43792">
    <property type="entry name" value="GNAT FAMILY, PUTATIVE (AFU_ORTHOLOGUE AFUA_3G00765)-RELATED-RELATED"/>
    <property type="match status" value="1"/>
</dbReference>
<reference evidence="2" key="2">
    <citation type="journal article" date="2021" name="PeerJ">
        <title>Extensive microbial diversity within the chicken gut microbiome revealed by metagenomics and culture.</title>
        <authorList>
            <person name="Gilroy R."/>
            <person name="Ravi A."/>
            <person name="Getino M."/>
            <person name="Pursley I."/>
            <person name="Horton D.L."/>
            <person name="Alikhan N.F."/>
            <person name="Baker D."/>
            <person name="Gharbi K."/>
            <person name="Hall N."/>
            <person name="Watson M."/>
            <person name="Adriaenssens E.M."/>
            <person name="Foster-Nyarko E."/>
            <person name="Jarju S."/>
            <person name="Secka A."/>
            <person name="Antonio M."/>
            <person name="Oren A."/>
            <person name="Chaudhuri R.R."/>
            <person name="La Ragione R."/>
            <person name="Hildebrand F."/>
            <person name="Pallen M.J."/>
        </authorList>
    </citation>
    <scope>NUCLEOTIDE SEQUENCE</scope>
    <source>
        <strain evidence="2">ChiSjej2B20-13462</strain>
    </source>
</reference>
<evidence type="ECO:0000259" key="1">
    <source>
        <dbReference type="PROSITE" id="PS51186"/>
    </source>
</evidence>
<sequence length="166" mass="18904">MIFLRTDRLQLTNLRRGDGPAVHRYRTDPDCARYQRWNDITPEAIDAYIARHTLDVFLSRAEEQHYAIRTPDGTLIGELAYFDNPKDRCITLGVTIAPAHQRQGYAYEILAAVVHATRAKHPALDLVALIDRENEPSLRLFQKLGFTEECYADSIGSYVYVIPAAQ</sequence>
<organism evidence="2 3">
    <name type="scientific">Candidatus Avoscillospira stercorigallinarum</name>
    <dbReference type="NCBI Taxonomy" id="2840708"/>
    <lineage>
        <taxon>Bacteria</taxon>
        <taxon>Bacillati</taxon>
        <taxon>Bacillota</taxon>
        <taxon>Clostridia</taxon>
        <taxon>Eubacteriales</taxon>
        <taxon>Oscillospiraceae</taxon>
        <taxon>Oscillospiraceae incertae sedis</taxon>
        <taxon>Candidatus Avoscillospira</taxon>
    </lineage>
</organism>
<gene>
    <name evidence="2" type="ORF">IAA67_07965</name>
</gene>
<dbReference type="Proteomes" id="UP000886874">
    <property type="component" value="Unassembled WGS sequence"/>
</dbReference>
<dbReference type="EMBL" id="DVFN01000112">
    <property type="protein sequence ID" value="HIQ70247.1"/>
    <property type="molecule type" value="Genomic_DNA"/>
</dbReference>
<comment type="caution">
    <text evidence="2">The sequence shown here is derived from an EMBL/GenBank/DDBJ whole genome shotgun (WGS) entry which is preliminary data.</text>
</comment>
<evidence type="ECO:0000313" key="2">
    <source>
        <dbReference type="EMBL" id="HIQ70247.1"/>
    </source>
</evidence>
<dbReference type="InterPro" id="IPR051531">
    <property type="entry name" value="N-acetyltransferase"/>
</dbReference>
<proteinExistence type="predicted"/>
<feature type="domain" description="N-acetyltransferase" evidence="1">
    <location>
        <begin position="23"/>
        <end position="165"/>
    </location>
</feature>
<dbReference type="Pfam" id="PF13302">
    <property type="entry name" value="Acetyltransf_3"/>
    <property type="match status" value="1"/>
</dbReference>
<dbReference type="SUPFAM" id="SSF55729">
    <property type="entry name" value="Acyl-CoA N-acyltransferases (Nat)"/>
    <property type="match status" value="1"/>
</dbReference>
<dbReference type="GO" id="GO:0016747">
    <property type="term" value="F:acyltransferase activity, transferring groups other than amino-acyl groups"/>
    <property type="evidence" value="ECO:0007669"/>
    <property type="project" value="InterPro"/>
</dbReference>
<accession>A0A9D0Z6R9</accession>
<dbReference type="PANTHER" id="PTHR43792:SF1">
    <property type="entry name" value="N-ACETYLTRANSFERASE DOMAIN-CONTAINING PROTEIN"/>
    <property type="match status" value="1"/>
</dbReference>
<evidence type="ECO:0000313" key="3">
    <source>
        <dbReference type="Proteomes" id="UP000886874"/>
    </source>
</evidence>
<dbReference type="InterPro" id="IPR000182">
    <property type="entry name" value="GNAT_dom"/>
</dbReference>
<dbReference type="InterPro" id="IPR016181">
    <property type="entry name" value="Acyl_CoA_acyltransferase"/>
</dbReference>
<reference evidence="2" key="1">
    <citation type="submission" date="2020-10" db="EMBL/GenBank/DDBJ databases">
        <authorList>
            <person name="Gilroy R."/>
        </authorList>
    </citation>
    <scope>NUCLEOTIDE SEQUENCE</scope>
    <source>
        <strain evidence="2">ChiSjej2B20-13462</strain>
    </source>
</reference>
<dbReference type="PROSITE" id="PS51186">
    <property type="entry name" value="GNAT"/>
    <property type="match status" value="1"/>
</dbReference>
<name>A0A9D0Z6R9_9FIRM</name>
<dbReference type="Gene3D" id="3.40.630.30">
    <property type="match status" value="1"/>
</dbReference>
<protein>
    <submittedName>
        <fullName evidence="2">GNAT family N-acetyltransferase</fullName>
    </submittedName>
</protein>